<reference evidence="3" key="1">
    <citation type="submission" date="2018-01" db="EMBL/GenBank/DDBJ databases">
        <authorList>
            <person name="Regsiter A."/>
            <person name="William W."/>
        </authorList>
    </citation>
    <scope>NUCLEOTIDE SEQUENCE</scope>
    <source>
        <strain evidence="3">TRIP AH-1</strain>
    </source>
</reference>
<dbReference type="Pfam" id="PF00582">
    <property type="entry name" value="Usp"/>
    <property type="match status" value="1"/>
</dbReference>
<evidence type="ECO:0000256" key="1">
    <source>
        <dbReference type="ARBA" id="ARBA00008791"/>
    </source>
</evidence>
<dbReference type="SUPFAM" id="SSF52402">
    <property type="entry name" value="Adenine nucleotide alpha hydrolases-like"/>
    <property type="match status" value="1"/>
</dbReference>
<evidence type="ECO:0000313" key="3">
    <source>
        <dbReference type="EMBL" id="SPD72409.1"/>
    </source>
</evidence>
<dbReference type="CDD" id="cd00293">
    <property type="entry name" value="USP-like"/>
    <property type="match status" value="1"/>
</dbReference>
<accession>A0A445MSK6</accession>
<feature type="domain" description="UspA" evidence="2">
    <location>
        <begin position="5"/>
        <end position="140"/>
    </location>
</feature>
<dbReference type="PANTHER" id="PTHR46268">
    <property type="entry name" value="STRESS RESPONSE PROTEIN NHAX"/>
    <property type="match status" value="1"/>
</dbReference>
<dbReference type="InterPro" id="IPR006015">
    <property type="entry name" value="Universal_stress_UspA"/>
</dbReference>
<organism evidence="3">
    <name type="scientific">uncultured Desulfobacterium sp</name>
    <dbReference type="NCBI Taxonomy" id="201089"/>
    <lineage>
        <taxon>Bacteria</taxon>
        <taxon>Pseudomonadati</taxon>
        <taxon>Thermodesulfobacteriota</taxon>
        <taxon>Desulfobacteria</taxon>
        <taxon>Desulfobacterales</taxon>
        <taxon>Desulfobacteriaceae</taxon>
        <taxon>Desulfobacterium</taxon>
        <taxon>environmental samples</taxon>
    </lineage>
</organism>
<dbReference type="EMBL" id="OJIN01000039">
    <property type="protein sequence ID" value="SPD72409.1"/>
    <property type="molecule type" value="Genomic_DNA"/>
</dbReference>
<gene>
    <name evidence="3" type="ORF">PITCH_A1330022</name>
</gene>
<name>A0A445MSK6_9BACT</name>
<proteinExistence type="inferred from homology"/>
<protein>
    <recommendedName>
        <fullName evidence="2">UspA domain-containing protein</fullName>
    </recommendedName>
</protein>
<sequence length="140" mass="15298">MSEFKILVCVDGSDEALKAARLSANFARLNPGSELTLLHVLDDAASHGEVPDNPIYRERKKAGENILAEARKIVESEGVSCATRLIVGPIALEIVRLAEREGYTMIYTGTRGKSGFKRMLVGSVADKIIRYAHCPVTVIR</sequence>
<dbReference type="InterPro" id="IPR006016">
    <property type="entry name" value="UspA"/>
</dbReference>
<dbReference type="AlphaFoldDB" id="A0A445MSK6"/>
<dbReference type="InterPro" id="IPR014729">
    <property type="entry name" value="Rossmann-like_a/b/a_fold"/>
</dbReference>
<dbReference type="PANTHER" id="PTHR46268:SF6">
    <property type="entry name" value="UNIVERSAL STRESS PROTEIN UP12"/>
    <property type="match status" value="1"/>
</dbReference>
<comment type="similarity">
    <text evidence="1">Belongs to the universal stress protein A family.</text>
</comment>
<evidence type="ECO:0000259" key="2">
    <source>
        <dbReference type="Pfam" id="PF00582"/>
    </source>
</evidence>
<dbReference type="PRINTS" id="PR01438">
    <property type="entry name" value="UNVRSLSTRESS"/>
</dbReference>
<dbReference type="Gene3D" id="3.40.50.620">
    <property type="entry name" value="HUPs"/>
    <property type="match status" value="1"/>
</dbReference>